<evidence type="ECO:0000313" key="7">
    <source>
        <dbReference type="EMBL" id="KAG1311364.1"/>
    </source>
</evidence>
<dbReference type="GO" id="GO:0008017">
    <property type="term" value="F:microtubule binding"/>
    <property type="evidence" value="ECO:0007669"/>
    <property type="project" value="InterPro"/>
</dbReference>
<dbReference type="GO" id="GO:0005737">
    <property type="term" value="C:cytoplasm"/>
    <property type="evidence" value="ECO:0007669"/>
    <property type="project" value="UniProtKB-SubCell"/>
</dbReference>
<keyword evidence="8" id="KW-1185">Reference proteome</keyword>
<keyword evidence="3 4" id="KW-0175">Coiled coil</keyword>
<dbReference type="InterPro" id="IPR043936">
    <property type="entry name" value="HOOK_N"/>
</dbReference>
<dbReference type="GO" id="GO:0051959">
    <property type="term" value="F:dynein light intermediate chain binding"/>
    <property type="evidence" value="ECO:0007669"/>
    <property type="project" value="TreeGrafter"/>
</dbReference>
<dbReference type="AlphaFoldDB" id="A0A9P6XDN8"/>
<dbReference type="PANTHER" id="PTHR18947">
    <property type="entry name" value="HOOK PROTEINS"/>
    <property type="match status" value="1"/>
</dbReference>
<evidence type="ECO:0000259" key="5">
    <source>
        <dbReference type="Pfam" id="PF05622"/>
    </source>
</evidence>
<evidence type="ECO:0000313" key="8">
    <source>
        <dbReference type="Proteomes" id="UP000716291"/>
    </source>
</evidence>
<proteinExistence type="predicted"/>
<gene>
    <name evidence="7" type="ORF">G6F64_003860</name>
</gene>
<dbReference type="InterPro" id="IPR036872">
    <property type="entry name" value="CH_dom_sf"/>
</dbReference>
<dbReference type="OrthoDB" id="49395at2759"/>
<feature type="coiled-coil region" evidence="4">
    <location>
        <begin position="195"/>
        <end position="471"/>
    </location>
</feature>
<dbReference type="Pfam" id="PF05622">
    <property type="entry name" value="HOOK"/>
    <property type="match status" value="1"/>
</dbReference>
<feature type="coiled-coil region" evidence="4">
    <location>
        <begin position="511"/>
        <end position="538"/>
    </location>
</feature>
<feature type="domain" description="HOOK N-terminal" evidence="6">
    <location>
        <begin position="12"/>
        <end position="151"/>
    </location>
</feature>
<dbReference type="Gene3D" id="1.10.418.10">
    <property type="entry name" value="Calponin-like domain"/>
    <property type="match status" value="1"/>
</dbReference>
<dbReference type="PANTHER" id="PTHR18947:SF28">
    <property type="entry name" value="GIRDIN, ISOFORM A"/>
    <property type="match status" value="1"/>
</dbReference>
<sequence>MSLSKIEAAIEDAFVEWINTFECKSHAVDTIIELADGIILSEILADIDSKWFKQLTATESTENWVVRFNNQKKLYKAITRYFEEVVGQDPQYLPTINLTAIAKDADLHELLLMCQLVIAIAVQSDNNKAYIEMIQSLTQKNQHALMVSIEEVMNRFNTESLEPRLSFVSGQSSGTSLEDMPYRYQLEFEKLILEKKQFEVAHHQLVGEYEELRERFEDILHEKEDLKNRLQDMDEAITQSNNTGKADFVMKAEIDHLKQDLERSEDKRQEAELLMETYLQSINELKKKVDELSAEAEDAASLRDQLEEYQQVTERMQKMEDALRKYKRKMEETSDLKRQIKALEEQNSDLLERSHQVEDEYRKVLAFKTLMDSYKEQVQQLESGNREILKEKTRLEEELKSAAETCAYLENDRDRNMEQVQLLEEQIKEIELGGGNMLDKALVSHRASVEEEELEEEESTMEENVKKANLTELWLTISRLKRQIKEMETTSSPIVIDESLKQETEDLVIHKEHIQKEYDEIVQERNRLREELKQIRNGIPDSMLNQTQTIMAFRARILDLQKESNSLKESTYELETIVLEGTRSVAKNSEALERFEKEHSKIQDRINRLEDITKMQLHDINRMLVEANYLNGVNNNRSDNESFQDRPGLSDQELEVIKEQNASLQIEVLHLQEEVNVTQGKIRKVKNMIKLYDQLLQEMTIRFPNINKSDEPVRHPRTKEEENDLLKKQIQDARLQSKLEQRLIITGWFDLVRRNHRDVSDLAIRSAPSSWLGRQRKILDIQLRQKLC</sequence>
<evidence type="ECO:0000256" key="4">
    <source>
        <dbReference type="SAM" id="Coils"/>
    </source>
</evidence>
<evidence type="ECO:0000256" key="3">
    <source>
        <dbReference type="ARBA" id="ARBA00023054"/>
    </source>
</evidence>
<reference evidence="7" key="1">
    <citation type="journal article" date="2020" name="Microb. Genom.">
        <title>Genetic diversity of clinical and environmental Mucorales isolates obtained from an investigation of mucormycosis cases among solid organ transplant recipients.</title>
        <authorList>
            <person name="Nguyen M.H."/>
            <person name="Kaul D."/>
            <person name="Muto C."/>
            <person name="Cheng S.J."/>
            <person name="Richter R.A."/>
            <person name="Bruno V.M."/>
            <person name="Liu G."/>
            <person name="Beyhan S."/>
            <person name="Sundermann A.J."/>
            <person name="Mounaud S."/>
            <person name="Pasculle A.W."/>
            <person name="Nierman W.C."/>
            <person name="Driscoll E."/>
            <person name="Cumbie R."/>
            <person name="Clancy C.J."/>
            <person name="Dupont C.L."/>
        </authorList>
    </citation>
    <scope>NUCLEOTIDE SEQUENCE</scope>
    <source>
        <strain evidence="7">GL11</strain>
    </source>
</reference>
<organism evidence="7 8">
    <name type="scientific">Rhizopus oryzae</name>
    <name type="common">Mucormycosis agent</name>
    <name type="synonym">Rhizopus arrhizus var. delemar</name>
    <dbReference type="NCBI Taxonomy" id="64495"/>
    <lineage>
        <taxon>Eukaryota</taxon>
        <taxon>Fungi</taxon>
        <taxon>Fungi incertae sedis</taxon>
        <taxon>Mucoromycota</taxon>
        <taxon>Mucoromycotina</taxon>
        <taxon>Mucoromycetes</taxon>
        <taxon>Mucorales</taxon>
        <taxon>Mucorineae</taxon>
        <taxon>Rhizopodaceae</taxon>
        <taxon>Rhizopus</taxon>
    </lineage>
</organism>
<comment type="caution">
    <text evidence="7">The sequence shown here is derived from an EMBL/GenBank/DDBJ whole genome shotgun (WGS) entry which is preliminary data.</text>
</comment>
<dbReference type="GO" id="GO:0030705">
    <property type="term" value="P:cytoskeleton-dependent intracellular transport"/>
    <property type="evidence" value="ECO:0007669"/>
    <property type="project" value="InterPro"/>
</dbReference>
<dbReference type="GO" id="GO:0005815">
    <property type="term" value="C:microtubule organizing center"/>
    <property type="evidence" value="ECO:0007669"/>
    <property type="project" value="TreeGrafter"/>
</dbReference>
<dbReference type="CDD" id="cd22211">
    <property type="entry name" value="HkD_SF"/>
    <property type="match status" value="1"/>
</dbReference>
<dbReference type="InterPro" id="IPR008636">
    <property type="entry name" value="Hook_C"/>
</dbReference>
<evidence type="ECO:0000259" key="6">
    <source>
        <dbReference type="Pfam" id="PF19047"/>
    </source>
</evidence>
<keyword evidence="2" id="KW-0963">Cytoplasm</keyword>
<dbReference type="EMBL" id="JAANQT010000396">
    <property type="protein sequence ID" value="KAG1311364.1"/>
    <property type="molecule type" value="Genomic_DNA"/>
</dbReference>
<accession>A0A9P6XDN8</accession>
<dbReference type="SUPFAM" id="SSF116907">
    <property type="entry name" value="Hook domain"/>
    <property type="match status" value="1"/>
</dbReference>
<protein>
    <recommendedName>
        <fullName evidence="9">Calponin-homology (CH) domain-containing protein</fullName>
    </recommendedName>
</protein>
<dbReference type="GO" id="GO:0031122">
    <property type="term" value="P:cytoplasmic microtubule organization"/>
    <property type="evidence" value="ECO:0007669"/>
    <property type="project" value="InterPro"/>
</dbReference>
<dbReference type="Proteomes" id="UP000716291">
    <property type="component" value="Unassembled WGS sequence"/>
</dbReference>
<comment type="subcellular location">
    <subcellularLocation>
        <location evidence="1">Cytoplasm</location>
    </subcellularLocation>
</comment>
<dbReference type="Pfam" id="PF19047">
    <property type="entry name" value="HOOK_N"/>
    <property type="match status" value="1"/>
</dbReference>
<feature type="domain" description="Hook C-terminal" evidence="5">
    <location>
        <begin position="213"/>
        <end position="430"/>
    </location>
</feature>
<evidence type="ECO:0008006" key="9">
    <source>
        <dbReference type="Google" id="ProtNLM"/>
    </source>
</evidence>
<evidence type="ECO:0000256" key="1">
    <source>
        <dbReference type="ARBA" id="ARBA00004496"/>
    </source>
</evidence>
<evidence type="ECO:0000256" key="2">
    <source>
        <dbReference type="ARBA" id="ARBA00022490"/>
    </source>
</evidence>
<name>A0A9P6XDN8_RHIOR</name>